<evidence type="ECO:0000313" key="2">
    <source>
        <dbReference type="EMBL" id="OSM00366.1"/>
    </source>
</evidence>
<dbReference type="Proteomes" id="UP000194003">
    <property type="component" value="Unassembled WGS sequence"/>
</dbReference>
<organism evidence="2 3">
    <name type="scientific">Magnetofaba australis IT-1</name>
    <dbReference type="NCBI Taxonomy" id="1434232"/>
    <lineage>
        <taxon>Bacteria</taxon>
        <taxon>Pseudomonadati</taxon>
        <taxon>Pseudomonadota</taxon>
        <taxon>Magnetococcia</taxon>
        <taxon>Magnetococcales</taxon>
        <taxon>Magnetococcaceae</taxon>
        <taxon>Magnetofaba</taxon>
    </lineage>
</organism>
<feature type="signal peptide" evidence="1">
    <location>
        <begin position="1"/>
        <end position="22"/>
    </location>
</feature>
<gene>
    <name evidence="2" type="ORF">MAIT1_00867</name>
</gene>
<dbReference type="RefSeq" id="WP_085446990.1">
    <property type="nucleotide sequence ID" value="NZ_LVJN01000021.1"/>
</dbReference>
<dbReference type="AlphaFoldDB" id="A0A1Y2JZS8"/>
<accession>A0A1Y2JZS8</accession>
<comment type="caution">
    <text evidence="2">The sequence shown here is derived from an EMBL/GenBank/DDBJ whole genome shotgun (WGS) entry which is preliminary data.</text>
</comment>
<name>A0A1Y2JZS8_9PROT</name>
<evidence type="ECO:0000256" key="1">
    <source>
        <dbReference type="SAM" id="SignalP"/>
    </source>
</evidence>
<protein>
    <submittedName>
        <fullName evidence="2">Uncharacterized protein</fullName>
    </submittedName>
</protein>
<sequence length="166" mass="18818">MRFTTIALLAALTFPIAHTAQAAKVIYESGAFAVRKVTTDDKNKEICKLEVSMELDGQVAAYLALFESRDYYGELFTERKRIGLARESVKIAFDDEAARDIPFANGLAGMDADWRWQYLEDTNNLLDNVKRKNKMRVTFNNGAKDYSFDISLKGSSKAVKELRRCK</sequence>
<keyword evidence="3" id="KW-1185">Reference proteome</keyword>
<dbReference type="OrthoDB" id="8480220at2"/>
<reference evidence="2 3" key="1">
    <citation type="journal article" date="2016" name="BMC Genomics">
        <title>Combined genomic and structural analyses of a cultured magnetotactic bacterium reveals its niche adaptation to a dynamic environment.</title>
        <authorList>
            <person name="Araujo A.C."/>
            <person name="Morillo V."/>
            <person name="Cypriano J."/>
            <person name="Teixeira L.C."/>
            <person name="Leao P."/>
            <person name="Lyra S."/>
            <person name="Almeida L.G."/>
            <person name="Bazylinski D.A."/>
            <person name="Vasconcellos A.T."/>
            <person name="Abreu F."/>
            <person name="Lins U."/>
        </authorList>
    </citation>
    <scope>NUCLEOTIDE SEQUENCE [LARGE SCALE GENOMIC DNA]</scope>
    <source>
        <strain evidence="2 3">IT-1</strain>
    </source>
</reference>
<dbReference type="EMBL" id="LVJN01000021">
    <property type="protein sequence ID" value="OSM00366.1"/>
    <property type="molecule type" value="Genomic_DNA"/>
</dbReference>
<keyword evidence="1" id="KW-0732">Signal</keyword>
<evidence type="ECO:0000313" key="3">
    <source>
        <dbReference type="Proteomes" id="UP000194003"/>
    </source>
</evidence>
<proteinExistence type="predicted"/>
<feature type="chain" id="PRO_5012576092" evidence="1">
    <location>
        <begin position="23"/>
        <end position="166"/>
    </location>
</feature>